<protein>
    <submittedName>
        <fullName evidence="7">Sphingomyelin phosphodiesterase 4</fullName>
    </submittedName>
</protein>
<dbReference type="GO" id="GO:0046513">
    <property type="term" value="P:ceramide biosynthetic process"/>
    <property type="evidence" value="ECO:0007669"/>
    <property type="project" value="TreeGrafter"/>
</dbReference>
<evidence type="ECO:0000256" key="3">
    <source>
        <dbReference type="ARBA" id="ARBA00022989"/>
    </source>
</evidence>
<proteinExistence type="predicted"/>
<evidence type="ECO:0000256" key="4">
    <source>
        <dbReference type="ARBA" id="ARBA00023136"/>
    </source>
</evidence>
<feature type="transmembrane region" description="Helical" evidence="6">
    <location>
        <begin position="755"/>
        <end position="788"/>
    </location>
</feature>
<evidence type="ECO:0000313" key="7">
    <source>
        <dbReference type="EMBL" id="PNF40841.1"/>
    </source>
</evidence>
<reference evidence="7 8" key="1">
    <citation type="submission" date="2017-12" db="EMBL/GenBank/DDBJ databases">
        <title>Hemimetabolous genomes reveal molecular basis of termite eusociality.</title>
        <authorList>
            <person name="Harrison M.C."/>
            <person name="Jongepier E."/>
            <person name="Robertson H.M."/>
            <person name="Arning N."/>
            <person name="Bitard-Feildel T."/>
            <person name="Chao H."/>
            <person name="Childers C.P."/>
            <person name="Dinh H."/>
            <person name="Doddapaneni H."/>
            <person name="Dugan S."/>
            <person name="Gowin J."/>
            <person name="Greiner C."/>
            <person name="Han Y."/>
            <person name="Hu H."/>
            <person name="Hughes D.S.T."/>
            <person name="Huylmans A.-K."/>
            <person name="Kemena C."/>
            <person name="Kremer L.P.M."/>
            <person name="Lee S.L."/>
            <person name="Lopez-Ezquerra A."/>
            <person name="Mallet L."/>
            <person name="Monroy-Kuhn J.M."/>
            <person name="Moser A."/>
            <person name="Murali S.C."/>
            <person name="Muzny D.M."/>
            <person name="Otani S."/>
            <person name="Piulachs M.-D."/>
            <person name="Poelchau M."/>
            <person name="Qu J."/>
            <person name="Schaub F."/>
            <person name="Wada-Katsumata A."/>
            <person name="Worley K.C."/>
            <person name="Xie Q."/>
            <person name="Ylla G."/>
            <person name="Poulsen M."/>
            <person name="Gibbs R.A."/>
            <person name="Schal C."/>
            <person name="Richards S."/>
            <person name="Belles X."/>
            <person name="Korb J."/>
            <person name="Bornberg-Bauer E."/>
        </authorList>
    </citation>
    <scope>NUCLEOTIDE SEQUENCE [LARGE SCALE GENOMIC DNA]</scope>
    <source>
        <tissue evidence="7">Whole body</tissue>
    </source>
</reference>
<sequence length="824" mass="94861">MATSGNAINVRLNNALNLPLQYRCDELASIFVEFGNKELQMVLPQLLESLFGLRDQMGWGLRTFHRNTHPREFDILFTFLHPHGAMFTLCYRLLTDYVKYEFPLSYMPAKVRKQIEDGMVPPFYADKVQLDPHTRVPISLALNSFEFYIFHFAYHLVNPWLQRMTDHGSYSLWETVYNHLAEEYLTHFLPCDGSSVPPYAGCYVYPKSSVPLQAASRPVRSPTLFRQSVVLKQGSTSGSLHSSPTLPQQSTLVEIWRSESVIQVFIDFWLSYGEREIPYLHLGSGTPPRDLLPSEEHIRVVRNLVKHLHYFANSTVGDLSAMDELKRIILPSSQAKIYGFLRHTIHHWPLDSSFRLILETWLSYIQPWRYTDWQYRNMRSPGGRDNEERTRTVDRQWLSFIAENLLSYTIIFKQLLPRFTRLDLTTPKNAHMLFRVTKVFSQPNLNTMLSEVEHCLDDVSGAGLPNDSVNSRNSPGTSHQGHKWSALVRQQILELEGSGYQYKALFGSETMSQVFQFMLLIQRANETAHNLQLHLEKESRKRSSSFFASLKDLFFFNPADSDEYSLEDRQKVSAYLEMCLCQLSHIFEIDLARLPGISYTNDYDAYNSCGTVSSRMGTSSLLQGENTTMEIIPSQSQVHTSISPLLASRDWKERRKHIKYEGDPDLQPIKSTENAFLVRLLHQVASKLNEMYTLEMCYFYEQNGLLGCIARQVLCPPTVTRTYDKSHPGEYKSRTEKVLPPRLSLRSFASHRTIVYMLVGMGLSWLSGYGLTAFFFVLLIFWMFFVLFKAVLEPWLGSTHHSATTEALPSPSPTSQSNMPFSNM</sequence>
<evidence type="ECO:0000256" key="1">
    <source>
        <dbReference type="ARBA" id="ARBA00004167"/>
    </source>
</evidence>
<name>A0A2J7RJ29_9NEOP</name>
<feature type="region of interest" description="Disordered" evidence="5">
    <location>
        <begin position="802"/>
        <end position="824"/>
    </location>
</feature>
<dbReference type="InterPro" id="IPR024129">
    <property type="entry name" value="Sphingomy_SMPD4"/>
</dbReference>
<dbReference type="OrthoDB" id="10251508at2759"/>
<evidence type="ECO:0000256" key="2">
    <source>
        <dbReference type="ARBA" id="ARBA00022692"/>
    </source>
</evidence>
<evidence type="ECO:0000256" key="6">
    <source>
        <dbReference type="SAM" id="Phobius"/>
    </source>
</evidence>
<dbReference type="GO" id="GO:0016020">
    <property type="term" value="C:membrane"/>
    <property type="evidence" value="ECO:0007669"/>
    <property type="project" value="UniProtKB-SubCell"/>
</dbReference>
<dbReference type="PANTHER" id="PTHR12988:SF6">
    <property type="entry name" value="SPHINGOMYELIN PHOSPHODIESTERASE 4"/>
    <property type="match status" value="1"/>
</dbReference>
<evidence type="ECO:0000256" key="5">
    <source>
        <dbReference type="SAM" id="MobiDB-lite"/>
    </source>
</evidence>
<keyword evidence="3 6" id="KW-1133">Transmembrane helix</keyword>
<dbReference type="GO" id="GO:0050290">
    <property type="term" value="F:sphingomyelin phosphodiesterase D activity"/>
    <property type="evidence" value="ECO:0007669"/>
    <property type="project" value="InterPro"/>
</dbReference>
<gene>
    <name evidence="7" type="ORF">B7P43_G16002</name>
</gene>
<organism evidence="7 8">
    <name type="scientific">Cryptotermes secundus</name>
    <dbReference type="NCBI Taxonomy" id="105785"/>
    <lineage>
        <taxon>Eukaryota</taxon>
        <taxon>Metazoa</taxon>
        <taxon>Ecdysozoa</taxon>
        <taxon>Arthropoda</taxon>
        <taxon>Hexapoda</taxon>
        <taxon>Insecta</taxon>
        <taxon>Pterygota</taxon>
        <taxon>Neoptera</taxon>
        <taxon>Polyneoptera</taxon>
        <taxon>Dictyoptera</taxon>
        <taxon>Blattodea</taxon>
        <taxon>Blattoidea</taxon>
        <taxon>Termitoidae</taxon>
        <taxon>Kalotermitidae</taxon>
        <taxon>Cryptotermitinae</taxon>
        <taxon>Cryptotermes</taxon>
    </lineage>
</organism>
<comment type="subcellular location">
    <subcellularLocation>
        <location evidence="1">Membrane</location>
        <topology evidence="1">Single-pass membrane protein</topology>
    </subcellularLocation>
</comment>
<dbReference type="GO" id="GO:0006685">
    <property type="term" value="P:sphingomyelin catabolic process"/>
    <property type="evidence" value="ECO:0007669"/>
    <property type="project" value="TreeGrafter"/>
</dbReference>
<accession>A0A2J7RJ29</accession>
<comment type="caution">
    <text evidence="7">The sequence shown here is derived from an EMBL/GenBank/DDBJ whole genome shotgun (WGS) entry which is preliminary data.</text>
</comment>
<dbReference type="EMBL" id="NEVH01003008">
    <property type="protein sequence ID" value="PNF40841.1"/>
    <property type="molecule type" value="Genomic_DNA"/>
</dbReference>
<evidence type="ECO:0000313" key="8">
    <source>
        <dbReference type="Proteomes" id="UP000235965"/>
    </source>
</evidence>
<dbReference type="PANTHER" id="PTHR12988">
    <property type="entry name" value="SPHINGOMYELIN PHOSPHODIESTERASE 4"/>
    <property type="match status" value="1"/>
</dbReference>
<keyword evidence="8" id="KW-1185">Reference proteome</keyword>
<keyword evidence="2 6" id="KW-0812">Transmembrane</keyword>
<dbReference type="Pfam" id="PF14724">
    <property type="entry name" value="mit_SMPDase"/>
    <property type="match status" value="2"/>
</dbReference>
<dbReference type="Proteomes" id="UP000235965">
    <property type="component" value="Unassembled WGS sequence"/>
</dbReference>
<dbReference type="GO" id="GO:0046475">
    <property type="term" value="P:glycerophospholipid catabolic process"/>
    <property type="evidence" value="ECO:0007669"/>
    <property type="project" value="TreeGrafter"/>
</dbReference>
<keyword evidence="4 6" id="KW-0472">Membrane</keyword>
<dbReference type="AlphaFoldDB" id="A0A2J7RJ29"/>